<sequence length="244" mass="27151">MQKAQGLDRQHREDARHQVEDQPADERESHRCPQAQVVHTRGGGGRRRCRRAAGHRRVHRPGPAVHQQQAFDRLARLGRLLTDRHAQVPVIACASQRRLGGMLDAAPIVRQEQRLPDIHRTGGLSRPAQRHLTTVDARAHRIGHGDGQRGARTGQGVGLRRVHGPGRHRQHEGQGRLLGNARLAADQPGHLGRQRRASSWGQVLWQPDLGEQERPILVAVVRDRSDIEALRRGPEDVAGLRACG</sequence>
<evidence type="ECO:0000256" key="1">
    <source>
        <dbReference type="SAM" id="MobiDB-lite"/>
    </source>
</evidence>
<name>B9TPJ8_RICCO</name>
<evidence type="ECO:0000313" key="2">
    <source>
        <dbReference type="EMBL" id="EEF22216.1"/>
    </source>
</evidence>
<dbReference type="Proteomes" id="UP000008311">
    <property type="component" value="Unassembled WGS sequence"/>
</dbReference>
<dbReference type="InParanoid" id="B9TPJ8"/>
<accession>B9TPJ8</accession>
<dbReference type="AlphaFoldDB" id="B9TPJ8"/>
<proteinExistence type="predicted"/>
<organism evidence="2 3">
    <name type="scientific">Ricinus communis</name>
    <name type="common">Castor bean</name>
    <dbReference type="NCBI Taxonomy" id="3988"/>
    <lineage>
        <taxon>Eukaryota</taxon>
        <taxon>Viridiplantae</taxon>
        <taxon>Streptophyta</taxon>
        <taxon>Embryophyta</taxon>
        <taxon>Tracheophyta</taxon>
        <taxon>Spermatophyta</taxon>
        <taxon>Magnoliopsida</taxon>
        <taxon>eudicotyledons</taxon>
        <taxon>Gunneridae</taxon>
        <taxon>Pentapetalae</taxon>
        <taxon>rosids</taxon>
        <taxon>fabids</taxon>
        <taxon>Malpighiales</taxon>
        <taxon>Euphorbiaceae</taxon>
        <taxon>Acalyphoideae</taxon>
        <taxon>Acalypheae</taxon>
        <taxon>Ricinus</taxon>
    </lineage>
</organism>
<keyword evidence="3" id="KW-1185">Reference proteome</keyword>
<dbReference type="EMBL" id="EQ995915">
    <property type="protein sequence ID" value="EEF22216.1"/>
    <property type="molecule type" value="Genomic_DNA"/>
</dbReference>
<evidence type="ECO:0000313" key="3">
    <source>
        <dbReference type="Proteomes" id="UP000008311"/>
    </source>
</evidence>
<feature type="region of interest" description="Disordered" evidence="1">
    <location>
        <begin position="1"/>
        <end position="48"/>
    </location>
</feature>
<feature type="region of interest" description="Disordered" evidence="1">
    <location>
        <begin position="141"/>
        <end position="173"/>
    </location>
</feature>
<feature type="compositionally biased region" description="Basic residues" evidence="1">
    <location>
        <begin position="160"/>
        <end position="170"/>
    </location>
</feature>
<protein>
    <submittedName>
        <fullName evidence="2">Uncharacterized protein</fullName>
    </submittedName>
</protein>
<gene>
    <name evidence="2" type="ORF">RCOM_2081000</name>
</gene>
<feature type="compositionally biased region" description="Basic and acidic residues" evidence="1">
    <location>
        <begin position="1"/>
        <end position="31"/>
    </location>
</feature>
<reference evidence="3" key="1">
    <citation type="journal article" date="2010" name="Nat. Biotechnol.">
        <title>Draft genome sequence of the oilseed species Ricinus communis.</title>
        <authorList>
            <person name="Chan A.P."/>
            <person name="Crabtree J."/>
            <person name="Zhao Q."/>
            <person name="Lorenzi H."/>
            <person name="Orvis J."/>
            <person name="Puiu D."/>
            <person name="Melake-Berhan A."/>
            <person name="Jones K.M."/>
            <person name="Redman J."/>
            <person name="Chen G."/>
            <person name="Cahoon E.B."/>
            <person name="Gedil M."/>
            <person name="Stanke M."/>
            <person name="Haas B.J."/>
            <person name="Wortman J.R."/>
            <person name="Fraser-Liggett C.M."/>
            <person name="Ravel J."/>
            <person name="Rabinowicz P.D."/>
        </authorList>
    </citation>
    <scope>NUCLEOTIDE SEQUENCE [LARGE SCALE GENOMIC DNA]</scope>
    <source>
        <strain evidence="3">cv. Hale</strain>
    </source>
</reference>